<dbReference type="EMBL" id="CM023478">
    <property type="protein sequence ID" value="KAH7933550.1"/>
    <property type="molecule type" value="Genomic_DNA"/>
</dbReference>
<name>A0ACB8C428_DERSI</name>
<keyword evidence="2" id="KW-1185">Reference proteome</keyword>
<evidence type="ECO:0000313" key="2">
    <source>
        <dbReference type="Proteomes" id="UP000821865"/>
    </source>
</evidence>
<accession>A0ACB8C428</accession>
<reference evidence="1" key="1">
    <citation type="submission" date="2020-05" db="EMBL/GenBank/DDBJ databases">
        <title>Large-scale comparative analyses of tick genomes elucidate their genetic diversity and vector capacities.</title>
        <authorList>
            <person name="Jia N."/>
            <person name="Wang J."/>
            <person name="Shi W."/>
            <person name="Du L."/>
            <person name="Sun Y."/>
            <person name="Zhan W."/>
            <person name="Jiang J."/>
            <person name="Wang Q."/>
            <person name="Zhang B."/>
            <person name="Ji P."/>
            <person name="Sakyi L.B."/>
            <person name="Cui X."/>
            <person name="Yuan T."/>
            <person name="Jiang B."/>
            <person name="Yang W."/>
            <person name="Lam T.T.-Y."/>
            <person name="Chang Q."/>
            <person name="Ding S."/>
            <person name="Wang X."/>
            <person name="Zhu J."/>
            <person name="Ruan X."/>
            <person name="Zhao L."/>
            <person name="Wei J."/>
            <person name="Que T."/>
            <person name="Du C."/>
            <person name="Cheng J."/>
            <person name="Dai P."/>
            <person name="Han X."/>
            <person name="Huang E."/>
            <person name="Gao Y."/>
            <person name="Liu J."/>
            <person name="Shao H."/>
            <person name="Ye R."/>
            <person name="Li L."/>
            <person name="Wei W."/>
            <person name="Wang X."/>
            <person name="Wang C."/>
            <person name="Yang T."/>
            <person name="Huo Q."/>
            <person name="Li W."/>
            <person name="Guo W."/>
            <person name="Chen H."/>
            <person name="Zhou L."/>
            <person name="Ni X."/>
            <person name="Tian J."/>
            <person name="Zhou Y."/>
            <person name="Sheng Y."/>
            <person name="Liu T."/>
            <person name="Pan Y."/>
            <person name="Xia L."/>
            <person name="Li J."/>
            <person name="Zhao F."/>
            <person name="Cao W."/>
        </authorList>
    </citation>
    <scope>NUCLEOTIDE SEQUENCE</scope>
    <source>
        <strain evidence="1">Dsil-2018</strain>
    </source>
</reference>
<evidence type="ECO:0000313" key="1">
    <source>
        <dbReference type="EMBL" id="KAH7933550.1"/>
    </source>
</evidence>
<proteinExistence type="predicted"/>
<dbReference type="Proteomes" id="UP000821865">
    <property type="component" value="Chromosome 9"/>
</dbReference>
<gene>
    <name evidence="1" type="ORF">HPB49_013866</name>
</gene>
<organism evidence="1 2">
    <name type="scientific">Dermacentor silvarum</name>
    <name type="common">Tick</name>
    <dbReference type="NCBI Taxonomy" id="543639"/>
    <lineage>
        <taxon>Eukaryota</taxon>
        <taxon>Metazoa</taxon>
        <taxon>Ecdysozoa</taxon>
        <taxon>Arthropoda</taxon>
        <taxon>Chelicerata</taxon>
        <taxon>Arachnida</taxon>
        <taxon>Acari</taxon>
        <taxon>Parasitiformes</taxon>
        <taxon>Ixodida</taxon>
        <taxon>Ixodoidea</taxon>
        <taxon>Ixodidae</taxon>
        <taxon>Rhipicephalinae</taxon>
        <taxon>Dermacentor</taxon>
    </lineage>
</organism>
<comment type="caution">
    <text evidence="1">The sequence shown here is derived from an EMBL/GenBank/DDBJ whole genome shotgun (WGS) entry which is preliminary data.</text>
</comment>
<sequence>MKNVVKLPTPVPQRLQKSIEAAVASKVFHRSTVPWQTLRGKWQQQPQAKPRRSQMLLDDRESLTELIRQVVREELQKYYGSAPPSAAALTDVIREEIRQVVHPSPTTRTEPPTLSYADALRVSTPAVHATTVDGRAAITPPQPLTQSGLAQLRACGAAFAPSDSHPLEKVVRLLSLTHGMAAVNRQNLPISAKQEIIRRVERGEKKSDVAAAYSIPRSTLSTILKNKADVRRTRDQVLPAPTEYGR</sequence>
<protein>
    <submittedName>
        <fullName evidence="1">Uncharacterized protein</fullName>
    </submittedName>
</protein>